<evidence type="ECO:0000259" key="1">
    <source>
        <dbReference type="Pfam" id="PF07022"/>
    </source>
</evidence>
<evidence type="ECO:0000313" key="3">
    <source>
        <dbReference type="Proteomes" id="UP000539075"/>
    </source>
</evidence>
<dbReference type="RefSeq" id="WP_183718396.1">
    <property type="nucleotide sequence ID" value="NZ_JACHGO010000003.1"/>
</dbReference>
<dbReference type="InterPro" id="IPR001387">
    <property type="entry name" value="Cro/C1-type_HTH"/>
</dbReference>
<proteinExistence type="predicted"/>
<keyword evidence="3" id="KW-1185">Reference proteome</keyword>
<dbReference type="SUPFAM" id="SSF47413">
    <property type="entry name" value="lambda repressor-like DNA-binding domains"/>
    <property type="match status" value="1"/>
</dbReference>
<dbReference type="InterPro" id="IPR010982">
    <property type="entry name" value="Lambda_DNA-bd_dom_sf"/>
</dbReference>
<protein>
    <recommendedName>
        <fullName evidence="1">Bacteriophage CI repressor N-terminal domain-containing protein</fullName>
    </recommendedName>
</protein>
<dbReference type="Proteomes" id="UP000539075">
    <property type="component" value="Unassembled WGS sequence"/>
</dbReference>
<reference evidence="2 3" key="1">
    <citation type="submission" date="2020-08" db="EMBL/GenBank/DDBJ databases">
        <title>Genomic Encyclopedia of Type Strains, Phase IV (KMG-IV): sequencing the most valuable type-strain genomes for metagenomic binning, comparative biology and taxonomic classification.</title>
        <authorList>
            <person name="Goeker M."/>
        </authorList>
    </citation>
    <scope>NUCLEOTIDE SEQUENCE [LARGE SCALE GENOMIC DNA]</scope>
    <source>
        <strain evidence="2 3">DSM 11275</strain>
    </source>
</reference>
<dbReference type="GO" id="GO:0045892">
    <property type="term" value="P:negative regulation of DNA-templated transcription"/>
    <property type="evidence" value="ECO:0007669"/>
    <property type="project" value="InterPro"/>
</dbReference>
<dbReference type="CDD" id="cd00093">
    <property type="entry name" value="HTH_XRE"/>
    <property type="match status" value="1"/>
</dbReference>
<gene>
    <name evidence="2" type="ORF">HNQ38_001108</name>
</gene>
<accession>A0A7W8BZV5</accession>
<organism evidence="2 3">
    <name type="scientific">Desulfovibrio intestinalis</name>
    <dbReference type="NCBI Taxonomy" id="58621"/>
    <lineage>
        <taxon>Bacteria</taxon>
        <taxon>Pseudomonadati</taxon>
        <taxon>Thermodesulfobacteriota</taxon>
        <taxon>Desulfovibrionia</taxon>
        <taxon>Desulfovibrionales</taxon>
        <taxon>Desulfovibrionaceae</taxon>
        <taxon>Desulfovibrio</taxon>
    </lineage>
</organism>
<sequence>MMDNNFFDYSLAMERIKSVTGCKTQQDLAKFLGVSQSCISDAKKRMAIPAEWLLKLLRKQGINPEWIRSGMGAQYLHPSESNSDILPNTHHRPSSSCMMQEFFFSLVRRAMDGRAMDSKKLT</sequence>
<evidence type="ECO:0000313" key="2">
    <source>
        <dbReference type="EMBL" id="MBB5143020.1"/>
    </source>
</evidence>
<comment type="caution">
    <text evidence="2">The sequence shown here is derived from an EMBL/GenBank/DDBJ whole genome shotgun (WGS) entry which is preliminary data.</text>
</comment>
<dbReference type="InterPro" id="IPR010744">
    <property type="entry name" value="Phage_CI_N"/>
</dbReference>
<dbReference type="Pfam" id="PF07022">
    <property type="entry name" value="Phage_CI_repr"/>
    <property type="match status" value="1"/>
</dbReference>
<dbReference type="AlphaFoldDB" id="A0A7W8BZV5"/>
<dbReference type="Gene3D" id="1.10.260.40">
    <property type="entry name" value="lambda repressor-like DNA-binding domains"/>
    <property type="match status" value="1"/>
</dbReference>
<dbReference type="GO" id="GO:0003677">
    <property type="term" value="F:DNA binding"/>
    <property type="evidence" value="ECO:0007669"/>
    <property type="project" value="InterPro"/>
</dbReference>
<dbReference type="EMBL" id="JACHGO010000003">
    <property type="protein sequence ID" value="MBB5143020.1"/>
    <property type="molecule type" value="Genomic_DNA"/>
</dbReference>
<feature type="domain" description="Bacteriophage CI repressor N-terminal" evidence="1">
    <location>
        <begin position="13"/>
        <end position="73"/>
    </location>
</feature>
<name>A0A7W8BZV5_9BACT</name>